<protein>
    <submittedName>
        <fullName evidence="2">Uncharacterized protein</fullName>
    </submittedName>
</protein>
<comment type="caution">
    <text evidence="2">The sequence shown here is derived from an EMBL/GenBank/DDBJ whole genome shotgun (WGS) entry which is preliminary data.</text>
</comment>
<feature type="compositionally biased region" description="Basic and acidic residues" evidence="1">
    <location>
        <begin position="153"/>
        <end position="165"/>
    </location>
</feature>
<evidence type="ECO:0000313" key="2">
    <source>
        <dbReference type="EMBL" id="PAV15614.1"/>
    </source>
</evidence>
<sequence length="289" mass="30163">MLALGARISRALSRDGNTADTISQTSLEGSTVAPSVVTLSGSSVNGSYHDKSFGMSELDKRSQSRGREPFSTGRGGAGNMRQQVPNAVTEGSPAPRGRETVPAIHNEAPTSVGRGGAGNFRSPSKEPERGNYERNDEHTFSTGRGGLGNIHSTPEHSRSRSRGPEDSVATPERSQSRTRGRIMHSTGRGGAGNITRLPEESVLEDERAFSPPRDGQIHSTGRGGLANITALNEPHVESPPGTEGSGTGTQFFSTGRGGAGNIGRSSSRGPGRSSSRGPENKHGQSAIGR</sequence>
<proteinExistence type="predicted"/>
<accession>A0A286U7X6</accession>
<keyword evidence="3" id="KW-1185">Reference proteome</keyword>
<dbReference type="AlphaFoldDB" id="A0A286U7X6"/>
<evidence type="ECO:0000256" key="1">
    <source>
        <dbReference type="SAM" id="MobiDB-lite"/>
    </source>
</evidence>
<feature type="compositionally biased region" description="Basic and acidic residues" evidence="1">
    <location>
        <begin position="48"/>
        <end position="68"/>
    </location>
</feature>
<feature type="compositionally biased region" description="Low complexity" evidence="1">
    <location>
        <begin position="238"/>
        <end position="254"/>
    </location>
</feature>
<dbReference type="PANTHER" id="PTHR34693:SF1">
    <property type="entry name" value="PROTEIN PAR32"/>
    <property type="match status" value="1"/>
</dbReference>
<dbReference type="PANTHER" id="PTHR34693">
    <property type="entry name" value="PROTEIN PAR32"/>
    <property type="match status" value="1"/>
</dbReference>
<feature type="region of interest" description="Disordered" evidence="1">
    <location>
        <begin position="1"/>
        <end position="289"/>
    </location>
</feature>
<dbReference type="Pfam" id="PF12223">
    <property type="entry name" value="DUF3602"/>
    <property type="match status" value="3"/>
</dbReference>
<dbReference type="InterPro" id="IPR022024">
    <property type="entry name" value="DUF3602"/>
</dbReference>
<dbReference type="InParanoid" id="A0A286U7X6"/>
<name>A0A286U7X6_9AGAM</name>
<feature type="compositionally biased region" description="Polar residues" evidence="1">
    <location>
        <begin position="15"/>
        <end position="46"/>
    </location>
</feature>
<dbReference type="STRING" id="2282107.A0A286U7X6"/>
<dbReference type="OrthoDB" id="2537432at2759"/>
<feature type="compositionally biased region" description="Basic and acidic residues" evidence="1">
    <location>
        <begin position="123"/>
        <end position="139"/>
    </location>
</feature>
<dbReference type="InterPro" id="IPR053203">
    <property type="entry name" value="Cisplatin_resist-associated"/>
</dbReference>
<dbReference type="EMBL" id="NBII01000009">
    <property type="protein sequence ID" value="PAV15614.1"/>
    <property type="molecule type" value="Genomic_DNA"/>
</dbReference>
<gene>
    <name evidence="2" type="ORF">PNOK_0847200</name>
</gene>
<evidence type="ECO:0000313" key="3">
    <source>
        <dbReference type="Proteomes" id="UP000217199"/>
    </source>
</evidence>
<feature type="compositionally biased region" description="Low complexity" evidence="1">
    <location>
        <begin position="263"/>
        <end position="277"/>
    </location>
</feature>
<dbReference type="Proteomes" id="UP000217199">
    <property type="component" value="Unassembled WGS sequence"/>
</dbReference>
<reference evidence="2 3" key="1">
    <citation type="journal article" date="2017" name="Mol. Ecol.">
        <title>Comparative and population genomic landscape of Phellinus noxius: A hypervariable fungus causing root rot in trees.</title>
        <authorList>
            <person name="Chung C.L."/>
            <person name="Lee T.J."/>
            <person name="Akiba M."/>
            <person name="Lee H.H."/>
            <person name="Kuo T.H."/>
            <person name="Liu D."/>
            <person name="Ke H.M."/>
            <person name="Yokoi T."/>
            <person name="Roa M.B."/>
            <person name="Lu M.J."/>
            <person name="Chang Y.Y."/>
            <person name="Ann P.J."/>
            <person name="Tsai J.N."/>
            <person name="Chen C.Y."/>
            <person name="Tzean S.S."/>
            <person name="Ota Y."/>
            <person name="Hattori T."/>
            <person name="Sahashi N."/>
            <person name="Liou R.F."/>
            <person name="Kikuchi T."/>
            <person name="Tsai I.J."/>
        </authorList>
    </citation>
    <scope>NUCLEOTIDE SEQUENCE [LARGE SCALE GENOMIC DNA]</scope>
    <source>
        <strain evidence="2 3">FFPRI411160</strain>
    </source>
</reference>
<organism evidence="2 3">
    <name type="scientific">Pyrrhoderma noxium</name>
    <dbReference type="NCBI Taxonomy" id="2282107"/>
    <lineage>
        <taxon>Eukaryota</taxon>
        <taxon>Fungi</taxon>
        <taxon>Dikarya</taxon>
        <taxon>Basidiomycota</taxon>
        <taxon>Agaricomycotina</taxon>
        <taxon>Agaricomycetes</taxon>
        <taxon>Hymenochaetales</taxon>
        <taxon>Hymenochaetaceae</taxon>
        <taxon>Pyrrhoderma</taxon>
    </lineage>
</organism>